<dbReference type="InterPro" id="IPR023397">
    <property type="entry name" value="SAM-dep_MeTrfase_MraW_recog"/>
</dbReference>
<keyword evidence="2 6" id="KW-0698">rRNA processing</keyword>
<dbReference type="GO" id="GO:0032259">
    <property type="term" value="P:methylation"/>
    <property type="evidence" value="ECO:0007669"/>
    <property type="project" value="UniProtKB-KW"/>
</dbReference>
<feature type="binding site" evidence="6">
    <location>
        <position position="86"/>
    </location>
    <ligand>
        <name>S-adenosyl-L-methionine</name>
        <dbReference type="ChEBI" id="CHEBI:59789"/>
    </ligand>
</feature>
<comment type="similarity">
    <text evidence="1 6">Belongs to the methyltransferase superfamily. RsmH family.</text>
</comment>
<keyword evidence="6" id="KW-0963">Cytoplasm</keyword>
<evidence type="ECO:0000256" key="6">
    <source>
        <dbReference type="HAMAP-Rule" id="MF_01007"/>
    </source>
</evidence>
<feature type="binding site" evidence="6">
    <location>
        <position position="62"/>
    </location>
    <ligand>
        <name>S-adenosyl-L-methionine</name>
        <dbReference type="ChEBI" id="CHEBI:59789"/>
    </ligand>
</feature>
<protein>
    <recommendedName>
        <fullName evidence="6">Ribosomal RNA small subunit methyltransferase H</fullName>
        <ecNumber evidence="6">2.1.1.199</ecNumber>
    </recommendedName>
    <alternativeName>
        <fullName evidence="6">16S rRNA m(4)C1402 methyltransferase</fullName>
    </alternativeName>
    <alternativeName>
        <fullName evidence="6">rRNA (cytosine-N(4)-)-methyltransferase RsmH</fullName>
    </alternativeName>
</protein>
<feature type="binding site" evidence="6">
    <location>
        <position position="107"/>
    </location>
    <ligand>
        <name>S-adenosyl-L-methionine</name>
        <dbReference type="ChEBI" id="CHEBI:59789"/>
    </ligand>
</feature>
<dbReference type="NCBIfam" id="TIGR00006">
    <property type="entry name" value="16S rRNA (cytosine(1402)-N(4))-methyltransferase RsmH"/>
    <property type="match status" value="1"/>
</dbReference>
<evidence type="ECO:0000256" key="5">
    <source>
        <dbReference type="ARBA" id="ARBA00022691"/>
    </source>
</evidence>
<dbReference type="Gene3D" id="1.10.150.170">
    <property type="entry name" value="Putative methyltransferase TM0872, insert domain"/>
    <property type="match status" value="1"/>
</dbReference>
<comment type="subcellular location">
    <subcellularLocation>
        <location evidence="6">Cytoplasm</location>
    </subcellularLocation>
</comment>
<dbReference type="Proteomes" id="UP001181355">
    <property type="component" value="Chromosome"/>
</dbReference>
<dbReference type="Gene3D" id="3.40.50.150">
    <property type="entry name" value="Vaccinia Virus protein VP39"/>
    <property type="match status" value="1"/>
</dbReference>
<dbReference type="HAMAP" id="MF_01007">
    <property type="entry name" value="16SrRNA_methyltr_H"/>
    <property type="match status" value="1"/>
</dbReference>
<dbReference type="SUPFAM" id="SSF81799">
    <property type="entry name" value="Putative methyltransferase TM0872, insert domain"/>
    <property type="match status" value="1"/>
</dbReference>
<dbReference type="Pfam" id="PF01795">
    <property type="entry name" value="Methyltransf_5"/>
    <property type="match status" value="1"/>
</dbReference>
<dbReference type="RefSeq" id="WP_309481468.1">
    <property type="nucleotide sequence ID" value="NZ_CP133720.1"/>
</dbReference>
<comment type="catalytic activity">
    <reaction evidence="6">
        <text>cytidine(1402) in 16S rRNA + S-adenosyl-L-methionine = N(4)-methylcytidine(1402) in 16S rRNA + S-adenosyl-L-homocysteine + H(+)</text>
        <dbReference type="Rhea" id="RHEA:42928"/>
        <dbReference type="Rhea" id="RHEA-COMP:10286"/>
        <dbReference type="Rhea" id="RHEA-COMP:10287"/>
        <dbReference type="ChEBI" id="CHEBI:15378"/>
        <dbReference type="ChEBI" id="CHEBI:57856"/>
        <dbReference type="ChEBI" id="CHEBI:59789"/>
        <dbReference type="ChEBI" id="CHEBI:74506"/>
        <dbReference type="ChEBI" id="CHEBI:82748"/>
        <dbReference type="EC" id="2.1.1.199"/>
    </reaction>
</comment>
<evidence type="ECO:0000256" key="3">
    <source>
        <dbReference type="ARBA" id="ARBA00022603"/>
    </source>
</evidence>
<keyword evidence="8" id="KW-1185">Reference proteome</keyword>
<evidence type="ECO:0000256" key="2">
    <source>
        <dbReference type="ARBA" id="ARBA00022552"/>
    </source>
</evidence>
<sequence length="318" mass="35344">MTVTHPGELIHLTVLLDEAIEALEIKAERANGIYVDGTFGRGGHSRKLLQQLGPQGRLIAFDKDPYAIANAEQIQDPRFHIVHDSFATMAESLHAIGVTQVDGILMDLGISSPQVDDADRGFSFRHDGPLDMRMDTTRGQSAAAWLAQEEEEKIREVIDNYGEERFAFQIAKAIVARRAIEPISSTRQLAELVANAVKTREKGKDPATRTFQAIRIFINQELADLETGLAAAYDLLAPNGRLAVISFHSLEDRIVKQFMNAKAKIEQPDRRLPIRSVDLPQPKMRLLSRVKPSEAEVLANPRARSAIMRVAQKIGEVQ</sequence>
<dbReference type="GO" id="GO:0008168">
    <property type="term" value="F:methyltransferase activity"/>
    <property type="evidence" value="ECO:0007669"/>
    <property type="project" value="UniProtKB-KW"/>
</dbReference>
<keyword evidence="4 6" id="KW-0808">Transferase</keyword>
<name>A0ABY9RI62_9BURK</name>
<feature type="binding site" evidence="6">
    <location>
        <position position="114"/>
    </location>
    <ligand>
        <name>S-adenosyl-L-methionine</name>
        <dbReference type="ChEBI" id="CHEBI:59789"/>
    </ligand>
</feature>
<comment type="function">
    <text evidence="6">Specifically methylates the N4 position of cytidine in position 1402 (C1402) of 16S rRNA.</text>
</comment>
<dbReference type="EC" id="2.1.1.199" evidence="6"/>
<proteinExistence type="inferred from homology"/>
<dbReference type="SUPFAM" id="SSF53335">
    <property type="entry name" value="S-adenosyl-L-methionine-dependent methyltransferases"/>
    <property type="match status" value="1"/>
</dbReference>
<evidence type="ECO:0000313" key="7">
    <source>
        <dbReference type="EMBL" id="WMW79975.1"/>
    </source>
</evidence>
<evidence type="ECO:0000313" key="8">
    <source>
        <dbReference type="Proteomes" id="UP001181355"/>
    </source>
</evidence>
<gene>
    <name evidence="6 7" type="primary">rsmH</name>
    <name evidence="7" type="ORF">RF679_15180</name>
</gene>
<dbReference type="EMBL" id="CP133720">
    <property type="protein sequence ID" value="WMW79975.1"/>
    <property type="molecule type" value="Genomic_DNA"/>
</dbReference>
<dbReference type="PANTHER" id="PTHR11265:SF0">
    <property type="entry name" value="12S RRNA N4-METHYLCYTIDINE METHYLTRANSFERASE"/>
    <property type="match status" value="1"/>
</dbReference>
<reference evidence="7" key="1">
    <citation type="submission" date="2023-09" db="EMBL/GenBank/DDBJ databases">
        <title>Undibacterium sp. 20NA77.5 isolated from freshwater.</title>
        <authorList>
            <person name="Le V."/>
            <person name="Ko S.-R."/>
            <person name="Ahn C.-Y."/>
            <person name="Oh H.-M."/>
        </authorList>
    </citation>
    <scope>NUCLEOTIDE SEQUENCE</scope>
    <source>
        <strain evidence="7">20NA77.5</strain>
    </source>
</reference>
<feature type="binding site" evidence="6">
    <location>
        <begin position="42"/>
        <end position="44"/>
    </location>
    <ligand>
        <name>S-adenosyl-L-methionine</name>
        <dbReference type="ChEBI" id="CHEBI:59789"/>
    </ligand>
</feature>
<keyword evidence="3 6" id="KW-0489">Methyltransferase</keyword>
<dbReference type="InterPro" id="IPR002903">
    <property type="entry name" value="RsmH"/>
</dbReference>
<evidence type="ECO:0000256" key="4">
    <source>
        <dbReference type="ARBA" id="ARBA00022679"/>
    </source>
</evidence>
<dbReference type="InterPro" id="IPR029063">
    <property type="entry name" value="SAM-dependent_MTases_sf"/>
</dbReference>
<organism evidence="7 8">
    <name type="scientific">Undibacterium cyanobacteriorum</name>
    <dbReference type="NCBI Taxonomy" id="3073561"/>
    <lineage>
        <taxon>Bacteria</taxon>
        <taxon>Pseudomonadati</taxon>
        <taxon>Pseudomonadota</taxon>
        <taxon>Betaproteobacteria</taxon>
        <taxon>Burkholderiales</taxon>
        <taxon>Oxalobacteraceae</taxon>
        <taxon>Undibacterium</taxon>
    </lineage>
</organism>
<dbReference type="PIRSF" id="PIRSF004486">
    <property type="entry name" value="MraW"/>
    <property type="match status" value="1"/>
</dbReference>
<keyword evidence="5 6" id="KW-0949">S-adenosyl-L-methionine</keyword>
<evidence type="ECO:0000256" key="1">
    <source>
        <dbReference type="ARBA" id="ARBA00010396"/>
    </source>
</evidence>
<dbReference type="PANTHER" id="PTHR11265">
    <property type="entry name" value="S-ADENOSYL-METHYLTRANSFERASE MRAW"/>
    <property type="match status" value="1"/>
</dbReference>
<accession>A0ABY9RI62</accession>